<evidence type="ECO:0000256" key="1">
    <source>
        <dbReference type="SAM" id="Phobius"/>
    </source>
</evidence>
<sequence length="82" mass="9752">MMARWIGFLRDRAHLVKRVFFAFLVFAVAFDFVIERPYPHFFGDELIGFWSLFGLLGCLALIIVCKGISHVWLEREEDHYDR</sequence>
<evidence type="ECO:0000313" key="3">
    <source>
        <dbReference type="Proteomes" id="UP001060414"/>
    </source>
</evidence>
<dbReference type="EMBL" id="CP092109">
    <property type="protein sequence ID" value="UWZ80045.1"/>
    <property type="molecule type" value="Genomic_DNA"/>
</dbReference>
<reference evidence="2" key="1">
    <citation type="journal article" date="2022" name="Environ. Microbiol.">
        <title>Geoalkalibacter halelectricus SAP #1 sp. nov. possessing extracellular electron transfer and mineral#reducing capabilities from a haloalkaline environment.</title>
        <authorList>
            <person name="Yadav S."/>
            <person name="Singh R."/>
            <person name="Sundharam S.S."/>
            <person name="Chaudhary S."/>
            <person name="Krishnamurthi S."/>
            <person name="Patil S.A."/>
        </authorList>
    </citation>
    <scope>NUCLEOTIDE SEQUENCE</scope>
    <source>
        <strain evidence="2">SAP-1</strain>
    </source>
</reference>
<dbReference type="RefSeq" id="WP_260748400.1">
    <property type="nucleotide sequence ID" value="NZ_CP092109.1"/>
</dbReference>
<gene>
    <name evidence="2" type="ORF">L9S41_01300</name>
</gene>
<feature type="transmembrane region" description="Helical" evidence="1">
    <location>
        <begin position="15"/>
        <end position="34"/>
    </location>
</feature>
<keyword evidence="1" id="KW-0812">Transmembrane</keyword>
<protein>
    <submittedName>
        <fullName evidence="2">Uncharacterized protein</fullName>
    </submittedName>
</protein>
<keyword evidence="1" id="KW-0472">Membrane</keyword>
<proteinExistence type="predicted"/>
<organism evidence="2 3">
    <name type="scientific">Geoalkalibacter halelectricus</name>
    <dbReference type="NCBI Taxonomy" id="2847045"/>
    <lineage>
        <taxon>Bacteria</taxon>
        <taxon>Pseudomonadati</taxon>
        <taxon>Thermodesulfobacteriota</taxon>
        <taxon>Desulfuromonadia</taxon>
        <taxon>Desulfuromonadales</taxon>
        <taxon>Geoalkalibacteraceae</taxon>
        <taxon>Geoalkalibacter</taxon>
    </lineage>
</organism>
<keyword evidence="1" id="KW-1133">Transmembrane helix</keyword>
<keyword evidence="3" id="KW-1185">Reference proteome</keyword>
<feature type="transmembrane region" description="Helical" evidence="1">
    <location>
        <begin position="46"/>
        <end position="65"/>
    </location>
</feature>
<dbReference type="Proteomes" id="UP001060414">
    <property type="component" value="Chromosome"/>
</dbReference>
<accession>A0ABY5ZQ84</accession>
<evidence type="ECO:0000313" key="2">
    <source>
        <dbReference type="EMBL" id="UWZ80045.1"/>
    </source>
</evidence>
<name>A0ABY5ZQ84_9BACT</name>